<evidence type="ECO:0000313" key="5">
    <source>
        <dbReference type="EMBL" id="MBN2965039.1"/>
    </source>
</evidence>
<dbReference type="InterPro" id="IPR000160">
    <property type="entry name" value="GGDEF_dom"/>
</dbReference>
<dbReference type="RefSeq" id="WP_205459586.1">
    <property type="nucleotide sequence ID" value="NZ_JAFHKK010000022.1"/>
</dbReference>
<evidence type="ECO:0000259" key="4">
    <source>
        <dbReference type="PROSITE" id="PS50887"/>
    </source>
</evidence>
<feature type="transmembrane region" description="Helical" evidence="3">
    <location>
        <begin position="185"/>
        <end position="218"/>
    </location>
</feature>
<comment type="caution">
    <text evidence="5">The sequence shown here is derived from an EMBL/GenBank/DDBJ whole genome shotgun (WGS) entry which is preliminary data.</text>
</comment>
<feature type="transmembrane region" description="Helical" evidence="3">
    <location>
        <begin position="152"/>
        <end position="173"/>
    </location>
</feature>
<evidence type="ECO:0000256" key="1">
    <source>
        <dbReference type="ARBA" id="ARBA00012528"/>
    </source>
</evidence>
<dbReference type="InterPro" id="IPR043128">
    <property type="entry name" value="Rev_trsase/Diguanyl_cyclase"/>
</dbReference>
<dbReference type="Proteomes" id="UP000703590">
    <property type="component" value="Unassembled WGS sequence"/>
</dbReference>
<dbReference type="PROSITE" id="PS50887">
    <property type="entry name" value="GGDEF"/>
    <property type="match status" value="1"/>
</dbReference>
<feature type="transmembrane region" description="Helical" evidence="3">
    <location>
        <begin position="61"/>
        <end position="79"/>
    </location>
</feature>
<gene>
    <name evidence="5" type="ORF">JWV37_09625</name>
</gene>
<evidence type="ECO:0000313" key="6">
    <source>
        <dbReference type="Proteomes" id="UP000703590"/>
    </source>
</evidence>
<feature type="domain" description="GGDEF" evidence="4">
    <location>
        <begin position="249"/>
        <end position="393"/>
    </location>
</feature>
<reference evidence="6" key="1">
    <citation type="submission" date="2021-02" db="EMBL/GenBank/DDBJ databases">
        <title>Sulfurospirillum tamanensis sp. nov.</title>
        <authorList>
            <person name="Merkel A.Y."/>
        </authorList>
    </citation>
    <scope>NUCLEOTIDE SEQUENCE [LARGE SCALE GENOMIC DNA]</scope>
    <source>
        <strain evidence="6">T05b</strain>
    </source>
</reference>
<keyword evidence="3" id="KW-0472">Membrane</keyword>
<keyword evidence="3" id="KW-1133">Transmembrane helix</keyword>
<dbReference type="EC" id="2.7.7.65" evidence="1"/>
<sequence length="396" mass="42989">MPSLLTLPLFALSLCLLLFFGQPFFLWFDGLLEGQLSVLAMLLPLLSLFFSLHFGRAKPMLLSFLLFCGQGAILFYEPLGLTKEAAIQTFFLLLPVAFLLLGLMSEKGVFGKPSLPRYGVTLALCLVGYFLARSNTLGITIATPIFKTPLPFEPLSQIALVLYGVGVVFLLLYGLLESKQAEKSLAWALVVGGLPALGASSLPALYLGGASLIFLVALSNDAYRMAFIDTLTGIPSRRAMEEYFERLSPPFTIAMTDIDHFKNFNDTYGHDVGDDVLRKVATTLKGVKGGGKAFRYGGEEFALVFAGKQVKECKLYLEEVREAIANQGFQIRGNDRAPKKSPAKSGTTVSLTISIGACDHSWGKDIPAIVKKADTLLYQAKKAGRNCVKLASTKAS</sequence>
<dbReference type="Pfam" id="PF00990">
    <property type="entry name" value="GGDEF"/>
    <property type="match status" value="1"/>
</dbReference>
<dbReference type="NCBIfam" id="TIGR00254">
    <property type="entry name" value="GGDEF"/>
    <property type="match status" value="1"/>
</dbReference>
<comment type="catalytic activity">
    <reaction evidence="2">
        <text>2 GTP = 3',3'-c-di-GMP + 2 diphosphate</text>
        <dbReference type="Rhea" id="RHEA:24898"/>
        <dbReference type="ChEBI" id="CHEBI:33019"/>
        <dbReference type="ChEBI" id="CHEBI:37565"/>
        <dbReference type="ChEBI" id="CHEBI:58805"/>
        <dbReference type="EC" id="2.7.7.65"/>
    </reaction>
</comment>
<protein>
    <recommendedName>
        <fullName evidence="1">diguanylate cyclase</fullName>
        <ecNumber evidence="1">2.7.7.65</ecNumber>
    </recommendedName>
</protein>
<feature type="transmembrane region" description="Helical" evidence="3">
    <location>
        <begin position="115"/>
        <end position="132"/>
    </location>
</feature>
<reference evidence="5 6" key="3">
    <citation type="submission" date="2021-02" db="EMBL/GenBank/DDBJ databases">
        <authorList>
            <person name="Merkel A.Y."/>
        </authorList>
    </citation>
    <scope>NUCLEOTIDE SEQUENCE [LARGE SCALE GENOMIC DNA]</scope>
    <source>
        <strain evidence="5 6">T05b</strain>
    </source>
</reference>
<dbReference type="CDD" id="cd01949">
    <property type="entry name" value="GGDEF"/>
    <property type="match status" value="1"/>
</dbReference>
<feature type="transmembrane region" description="Helical" evidence="3">
    <location>
        <begin position="85"/>
        <end position="103"/>
    </location>
</feature>
<organism evidence="5 6">
    <name type="scientific">Sulfurospirillum tamanense</name>
    <dbReference type="NCBI Taxonomy" id="2813362"/>
    <lineage>
        <taxon>Bacteria</taxon>
        <taxon>Pseudomonadati</taxon>
        <taxon>Campylobacterota</taxon>
        <taxon>Epsilonproteobacteria</taxon>
        <taxon>Campylobacterales</taxon>
        <taxon>Sulfurospirillaceae</taxon>
        <taxon>Sulfurospirillum</taxon>
    </lineage>
</organism>
<evidence type="ECO:0000256" key="2">
    <source>
        <dbReference type="ARBA" id="ARBA00034247"/>
    </source>
</evidence>
<keyword evidence="3" id="KW-0812">Transmembrane</keyword>
<proteinExistence type="predicted"/>
<dbReference type="EMBL" id="JAFHKK010000022">
    <property type="protein sequence ID" value="MBN2965039.1"/>
    <property type="molecule type" value="Genomic_DNA"/>
</dbReference>
<dbReference type="SUPFAM" id="SSF55073">
    <property type="entry name" value="Nucleotide cyclase"/>
    <property type="match status" value="1"/>
</dbReference>
<accession>A0ABS2WTQ4</accession>
<keyword evidence="6" id="KW-1185">Reference proteome</keyword>
<name>A0ABS2WTQ4_9BACT</name>
<dbReference type="PANTHER" id="PTHR45138:SF9">
    <property type="entry name" value="DIGUANYLATE CYCLASE DGCM-RELATED"/>
    <property type="match status" value="1"/>
</dbReference>
<dbReference type="SMART" id="SM00267">
    <property type="entry name" value="GGDEF"/>
    <property type="match status" value="1"/>
</dbReference>
<evidence type="ECO:0000256" key="3">
    <source>
        <dbReference type="SAM" id="Phobius"/>
    </source>
</evidence>
<reference evidence="5 6" key="2">
    <citation type="submission" date="2021-02" db="EMBL/GenBank/DDBJ databases">
        <title>Sulfurospirillum tamanensis sp. nov.</title>
        <authorList>
            <person name="Frolova A."/>
            <person name="Merkel A."/>
            <person name="Slobodkin A."/>
        </authorList>
    </citation>
    <scope>NUCLEOTIDE SEQUENCE [LARGE SCALE GENOMIC DNA]</scope>
    <source>
        <strain evidence="5 6">T05b</strain>
    </source>
</reference>
<dbReference type="InterPro" id="IPR050469">
    <property type="entry name" value="Diguanylate_Cyclase"/>
</dbReference>
<feature type="transmembrane region" description="Helical" evidence="3">
    <location>
        <begin position="37"/>
        <end position="54"/>
    </location>
</feature>
<dbReference type="PANTHER" id="PTHR45138">
    <property type="entry name" value="REGULATORY COMPONENTS OF SENSORY TRANSDUCTION SYSTEM"/>
    <property type="match status" value="1"/>
</dbReference>
<dbReference type="InterPro" id="IPR029787">
    <property type="entry name" value="Nucleotide_cyclase"/>
</dbReference>
<dbReference type="Gene3D" id="3.30.70.270">
    <property type="match status" value="1"/>
</dbReference>